<gene>
    <name evidence="1" type="ORF">ACFSFY_09545</name>
</gene>
<evidence type="ECO:0000313" key="1">
    <source>
        <dbReference type="EMBL" id="MFD1928303.1"/>
    </source>
</evidence>
<dbReference type="RefSeq" id="WP_381537513.1">
    <property type="nucleotide sequence ID" value="NZ_JBHUGI010000024.1"/>
</dbReference>
<dbReference type="Pfam" id="PF07070">
    <property type="entry name" value="Spo0M"/>
    <property type="match status" value="1"/>
</dbReference>
<dbReference type="InterPro" id="IPR009776">
    <property type="entry name" value="Spore_0_M"/>
</dbReference>
<comment type="caution">
    <text evidence="1">The sequence shown here is derived from an EMBL/GenBank/DDBJ whole genome shotgun (WGS) entry which is preliminary data.</text>
</comment>
<name>A0ABW4SFR0_9BACL</name>
<accession>A0ABW4SFR0</accession>
<keyword evidence="2" id="KW-1185">Reference proteome</keyword>
<dbReference type="Proteomes" id="UP001597218">
    <property type="component" value="Unassembled WGS sequence"/>
</dbReference>
<sequence>MLKDFSSHIVYENISIDTILDGPNIAFGETLSAKLYIEGDESDEIIDEIVIELIKVSESGEKVIAKHSIEMVSGDKSKETWMIPFEMVPDERWEIELVNEFLSICTTVYLKNGVLLKAEDKITYK</sequence>
<protein>
    <submittedName>
        <fullName evidence="1">Sporulation protein</fullName>
    </submittedName>
</protein>
<dbReference type="EMBL" id="JBHUGI010000024">
    <property type="protein sequence ID" value="MFD1928303.1"/>
    <property type="molecule type" value="Genomic_DNA"/>
</dbReference>
<proteinExistence type="predicted"/>
<evidence type="ECO:0000313" key="2">
    <source>
        <dbReference type="Proteomes" id="UP001597218"/>
    </source>
</evidence>
<reference evidence="2" key="1">
    <citation type="journal article" date="2019" name="Int. J. Syst. Evol. Microbiol.">
        <title>The Global Catalogue of Microorganisms (GCM) 10K type strain sequencing project: providing services to taxonomists for standard genome sequencing and annotation.</title>
        <authorList>
            <consortium name="The Broad Institute Genomics Platform"/>
            <consortium name="The Broad Institute Genome Sequencing Center for Infectious Disease"/>
            <person name="Wu L."/>
            <person name="Ma J."/>
        </authorList>
    </citation>
    <scope>NUCLEOTIDE SEQUENCE [LARGE SCALE GENOMIC DNA]</scope>
    <source>
        <strain evidence="2">CGMCC 4.7177</strain>
    </source>
</reference>
<organism evidence="1 2">
    <name type="scientific">Sporosarcina siberiensis</name>
    <dbReference type="NCBI Taxonomy" id="1365606"/>
    <lineage>
        <taxon>Bacteria</taxon>
        <taxon>Bacillati</taxon>
        <taxon>Bacillota</taxon>
        <taxon>Bacilli</taxon>
        <taxon>Bacillales</taxon>
        <taxon>Caryophanaceae</taxon>
        <taxon>Sporosarcina</taxon>
    </lineage>
</organism>